<dbReference type="CDD" id="cd19947">
    <property type="entry name" value="NifU_Fer2_BFD-like"/>
    <property type="match status" value="1"/>
</dbReference>
<keyword evidence="3 10" id="KW-0001">2Fe-2S</keyword>
<proteinExistence type="inferred from homology"/>
<accession>A0A2U3QED3</accession>
<feature type="domain" description="BFD-like [2Fe-2S]-binding" evidence="13">
    <location>
        <begin position="134"/>
        <end position="183"/>
    </location>
</feature>
<feature type="binding site" evidence="10">
    <location>
        <position position="174"/>
    </location>
    <ligand>
        <name>[2Fe-2S] cluster</name>
        <dbReference type="ChEBI" id="CHEBI:190135"/>
    </ligand>
</feature>
<evidence type="ECO:0000256" key="1">
    <source>
        <dbReference type="ARBA" id="ARBA00006420"/>
    </source>
</evidence>
<dbReference type="InterPro" id="IPR002871">
    <property type="entry name" value="NIF_FeS_clus_asmbl_NifU_N"/>
</dbReference>
<dbReference type="GO" id="GO:0016226">
    <property type="term" value="P:iron-sulfur cluster assembly"/>
    <property type="evidence" value="ECO:0007669"/>
    <property type="project" value="InterPro"/>
</dbReference>
<feature type="binding site" evidence="10">
    <location>
        <position position="35"/>
    </location>
    <ligand>
        <name>Fe cation</name>
        <dbReference type="ChEBI" id="CHEBI:24875"/>
    </ligand>
</feature>
<dbReference type="EMBL" id="OUUY01000022">
    <property type="protein sequence ID" value="SPP99787.1"/>
    <property type="molecule type" value="Genomic_DNA"/>
</dbReference>
<evidence type="ECO:0000256" key="3">
    <source>
        <dbReference type="ARBA" id="ARBA00022714"/>
    </source>
</evidence>
<comment type="cofactor">
    <cofactor evidence="10">
        <name>[2Fe-2S] cluster</name>
        <dbReference type="ChEBI" id="CHEBI:190135"/>
    </cofactor>
    <text evidence="10">Binds 1 [2Fe-2S] cluster per subunit.</text>
</comment>
<reference evidence="15" key="1">
    <citation type="submission" date="2018-03" db="EMBL/GenBank/DDBJ databases">
        <authorList>
            <person name="Zecchin S."/>
        </authorList>
    </citation>
    <scope>NUCLEOTIDE SEQUENCE [LARGE SCALE GENOMIC DNA]</scope>
</reference>
<gene>
    <name evidence="14" type="primary">nifU</name>
    <name evidence="14" type="ORF">NBG4_1180003</name>
</gene>
<feature type="binding site" evidence="10">
    <location>
        <position position="62"/>
    </location>
    <ligand>
        <name>Fe cation</name>
        <dbReference type="ChEBI" id="CHEBI:24875"/>
    </ligand>
</feature>
<evidence type="ECO:0000313" key="15">
    <source>
        <dbReference type="Proteomes" id="UP000245125"/>
    </source>
</evidence>
<organism evidence="14 15">
    <name type="scientific">Candidatus Sulfobium mesophilum</name>
    <dbReference type="NCBI Taxonomy" id="2016548"/>
    <lineage>
        <taxon>Bacteria</taxon>
        <taxon>Pseudomonadati</taxon>
        <taxon>Nitrospirota</taxon>
        <taxon>Nitrospiria</taxon>
        <taxon>Nitrospirales</taxon>
        <taxon>Nitrospiraceae</taxon>
        <taxon>Candidatus Sulfobium</taxon>
    </lineage>
</organism>
<feature type="domain" description="NIF system FeS cluster assembly NifU C-terminal" evidence="11">
    <location>
        <begin position="209"/>
        <end position="274"/>
    </location>
</feature>
<dbReference type="InterPro" id="IPR001075">
    <property type="entry name" value="NIF_FeS_clus_asmbl_NifU_C"/>
</dbReference>
<sequence length="277" mass="30280">MWEYTEKVKETFLKPKNVGEIADADAVGEVGSIICGDALKLFLKVDKETGKITDATFQTFGCASAIASSSALTEMVKGKTLDEALSISNQDIADFLGGLPEQKMHCSVMGREALEAAISNYKGEQITRKEEGTLICKCFDVTEEKIRKVAIENHLTTVEEITNFTKAGGGCGECIPNIEAILRDIWSLKVPEKPVKPKKLTNLHKIALIQEIVENEIRPGLQADNGDVEIIDIEGSKVTVALRGMCTGCLMADVTIKGIQEKLRELISDDIIVETYQ</sequence>
<protein>
    <recommendedName>
        <fullName evidence="2 9">Nitrogen fixation protein NifU</fullName>
    </recommendedName>
</protein>
<dbReference type="InterPro" id="IPR007419">
    <property type="entry name" value="BFD-like_2Fe2S-bd_dom"/>
</dbReference>
<dbReference type="Gene3D" id="3.30.300.130">
    <property type="entry name" value="Fe-S cluster assembly (FSCA)"/>
    <property type="match status" value="1"/>
</dbReference>
<keyword evidence="15" id="KW-1185">Reference proteome</keyword>
<evidence type="ECO:0000256" key="9">
    <source>
        <dbReference type="PIRNR" id="PIRNR000375"/>
    </source>
</evidence>
<evidence type="ECO:0000256" key="2">
    <source>
        <dbReference type="ARBA" id="ARBA00015278"/>
    </source>
</evidence>
<dbReference type="Proteomes" id="UP000245125">
    <property type="component" value="Unassembled WGS sequence"/>
</dbReference>
<evidence type="ECO:0000313" key="14">
    <source>
        <dbReference type="EMBL" id="SPP99787.1"/>
    </source>
</evidence>
<comment type="function">
    <text evidence="9">May be involved in the formation or repair of [Fe-S] clusters present in iron-sulfur proteins.</text>
</comment>
<feature type="binding site" evidence="10">
    <location>
        <position position="106"/>
    </location>
    <ligand>
        <name>Fe cation</name>
        <dbReference type="ChEBI" id="CHEBI:24875"/>
    </ligand>
</feature>
<keyword evidence="5 10" id="KW-0408">Iron</keyword>
<dbReference type="SUPFAM" id="SSF82649">
    <property type="entry name" value="SufE/NifU"/>
    <property type="match status" value="1"/>
</dbReference>
<dbReference type="Gene3D" id="1.10.10.1100">
    <property type="entry name" value="BFD-like [2Fe-2S]-binding domain"/>
    <property type="match status" value="1"/>
</dbReference>
<dbReference type="OrthoDB" id="9808097at2"/>
<dbReference type="GO" id="GO:0005506">
    <property type="term" value="F:iron ion binding"/>
    <property type="evidence" value="ECO:0007669"/>
    <property type="project" value="InterPro"/>
</dbReference>
<dbReference type="AlphaFoldDB" id="A0A2U3QED3"/>
<evidence type="ECO:0000259" key="11">
    <source>
        <dbReference type="Pfam" id="PF01106"/>
    </source>
</evidence>
<feature type="binding site" evidence="10">
    <location>
        <position position="136"/>
    </location>
    <ligand>
        <name>[2Fe-2S] cluster</name>
        <dbReference type="ChEBI" id="CHEBI:190135"/>
    </ligand>
</feature>
<dbReference type="InterPro" id="IPR010238">
    <property type="entry name" value="NIF_FeS_clus_asmbl_NifU"/>
</dbReference>
<evidence type="ECO:0000259" key="13">
    <source>
        <dbReference type="Pfam" id="PF04324"/>
    </source>
</evidence>
<evidence type="ECO:0000256" key="8">
    <source>
        <dbReference type="ARBA" id="ARBA00034078"/>
    </source>
</evidence>
<evidence type="ECO:0000256" key="4">
    <source>
        <dbReference type="ARBA" id="ARBA00022723"/>
    </source>
</evidence>
<dbReference type="PANTHER" id="PTHR10093">
    <property type="entry name" value="IRON-SULFUR CLUSTER ASSEMBLY ENZYME NIFU HOMOLOG"/>
    <property type="match status" value="1"/>
</dbReference>
<dbReference type="InterPro" id="IPR041854">
    <property type="entry name" value="BFD-like_2Fe2S-bd_dom_sf"/>
</dbReference>
<feature type="binding site" evidence="10">
    <location>
        <position position="138"/>
    </location>
    <ligand>
        <name>[2Fe-2S] cluster</name>
        <dbReference type="ChEBI" id="CHEBI:190135"/>
    </ligand>
</feature>
<dbReference type="Pfam" id="PF01106">
    <property type="entry name" value="NifU"/>
    <property type="match status" value="1"/>
</dbReference>
<evidence type="ECO:0000256" key="6">
    <source>
        <dbReference type="ARBA" id="ARBA00023014"/>
    </source>
</evidence>
<dbReference type="InterPro" id="IPR034904">
    <property type="entry name" value="FSCA_dom_sf"/>
</dbReference>
<name>A0A2U3QED3_9BACT</name>
<dbReference type="NCBIfam" id="TIGR02000">
    <property type="entry name" value="NifU_proper"/>
    <property type="match status" value="1"/>
</dbReference>
<evidence type="ECO:0000256" key="10">
    <source>
        <dbReference type="PIRSR" id="PIRSR000375-1"/>
    </source>
</evidence>
<keyword evidence="6 10" id="KW-0411">Iron-sulfur</keyword>
<comment type="cofactor">
    <cofactor evidence="10">
        <name>Fe cation</name>
        <dbReference type="ChEBI" id="CHEBI:24875"/>
    </cofactor>
    <text evidence="10">Binds 1 Fe cation per subunit.</text>
</comment>
<dbReference type="SUPFAM" id="SSF117916">
    <property type="entry name" value="Fe-S cluster assembly (FSCA) domain-like"/>
    <property type="match status" value="1"/>
</dbReference>
<evidence type="ECO:0000256" key="5">
    <source>
        <dbReference type="ARBA" id="ARBA00023004"/>
    </source>
</evidence>
<evidence type="ECO:0000256" key="7">
    <source>
        <dbReference type="ARBA" id="ARBA00023231"/>
    </source>
</evidence>
<comment type="cofactor">
    <cofactor evidence="8">
        <name>[2Fe-2S] cluster</name>
        <dbReference type="ChEBI" id="CHEBI:190135"/>
    </cofactor>
</comment>
<keyword evidence="7 9" id="KW-0535">Nitrogen fixation</keyword>
<feature type="domain" description="NIF system FeS cluster assembly NifU N-terminal" evidence="12">
    <location>
        <begin position="3"/>
        <end position="125"/>
    </location>
</feature>
<dbReference type="CDD" id="cd06664">
    <property type="entry name" value="IscU_like"/>
    <property type="match status" value="1"/>
</dbReference>
<keyword evidence="4 10" id="KW-0479">Metal-binding</keyword>
<comment type="similarity">
    <text evidence="1 9">Belongs to the NifU family.</text>
</comment>
<evidence type="ECO:0000259" key="12">
    <source>
        <dbReference type="Pfam" id="PF01592"/>
    </source>
</evidence>
<dbReference type="PIRSF" id="PIRSF000375">
    <property type="entry name" value="NifU"/>
    <property type="match status" value="1"/>
</dbReference>
<dbReference type="GO" id="GO:0051537">
    <property type="term" value="F:2 iron, 2 sulfur cluster binding"/>
    <property type="evidence" value="ECO:0007669"/>
    <property type="project" value="UniProtKB-KW"/>
</dbReference>
<feature type="binding site" evidence="10">
    <location>
        <position position="171"/>
    </location>
    <ligand>
        <name>[2Fe-2S] cluster</name>
        <dbReference type="ChEBI" id="CHEBI:190135"/>
    </ligand>
</feature>
<dbReference type="Gene3D" id="3.90.1010.10">
    <property type="match status" value="1"/>
</dbReference>
<dbReference type="Pfam" id="PF04324">
    <property type="entry name" value="Fer2_BFD"/>
    <property type="match status" value="1"/>
</dbReference>
<dbReference type="Pfam" id="PF01592">
    <property type="entry name" value="NifU_N"/>
    <property type="match status" value="1"/>
</dbReference>
<dbReference type="InterPro" id="IPR016217">
    <property type="entry name" value="N_fixation_NifU"/>
</dbReference>